<dbReference type="Gene3D" id="3.40.50.2300">
    <property type="match status" value="2"/>
</dbReference>
<evidence type="ECO:0000256" key="2">
    <source>
        <dbReference type="ARBA" id="ARBA00023125"/>
    </source>
</evidence>
<dbReference type="PANTHER" id="PTHR30146">
    <property type="entry name" value="LACI-RELATED TRANSCRIPTIONAL REPRESSOR"/>
    <property type="match status" value="1"/>
</dbReference>
<keyword evidence="1" id="KW-0805">Transcription regulation</keyword>
<name>A0ABP9J278_9ACTN</name>
<comment type="caution">
    <text evidence="5">The sequence shown here is derived from an EMBL/GenBank/DDBJ whole genome shotgun (WGS) entry which is preliminary data.</text>
</comment>
<protein>
    <submittedName>
        <fullName evidence="5">Substrate-binding domain-containing protein</fullName>
    </submittedName>
</protein>
<dbReference type="Pfam" id="PF08220">
    <property type="entry name" value="HTH_DeoR"/>
    <property type="match status" value="1"/>
</dbReference>
<keyword evidence="2" id="KW-0238">DNA-binding</keyword>
<dbReference type="InterPro" id="IPR028082">
    <property type="entry name" value="Peripla_BP_I"/>
</dbReference>
<dbReference type="PRINTS" id="PR00037">
    <property type="entry name" value="HTHLACR"/>
</dbReference>
<dbReference type="InterPro" id="IPR018356">
    <property type="entry name" value="Tscrpt_reg_HTH_DeoR_CS"/>
</dbReference>
<keyword evidence="6" id="KW-1185">Reference proteome</keyword>
<organism evidence="5 6">
    <name type="scientific">Streptomyces siamensis</name>
    <dbReference type="NCBI Taxonomy" id="1274986"/>
    <lineage>
        <taxon>Bacteria</taxon>
        <taxon>Bacillati</taxon>
        <taxon>Actinomycetota</taxon>
        <taxon>Actinomycetes</taxon>
        <taxon>Kitasatosporales</taxon>
        <taxon>Streptomycetaceae</taxon>
        <taxon>Streptomyces</taxon>
    </lineage>
</organism>
<dbReference type="SUPFAM" id="SSF53822">
    <property type="entry name" value="Periplasmic binding protein-like I"/>
    <property type="match status" value="1"/>
</dbReference>
<sequence>MGVQLAQGITLRVRPQFVRPALPQGEPMRLHVDQRHERVLELVRERGSLRVSDLAAELGVSAVTLRRDVETLAAQGRVHRLHGAVVWPGDTAAEPRPGREPAEGAVIGMIVPTTGSIFADVVRGAREAVGAQGGRLVLGMTGYVDSEDAVQAEHLIAGGAQGLLVAPSWFGGVPLGGQEKWLLDCAVPAVLVERSAPAGNPAAGLDRVRTDRAHGAAVAVGHFAALGHRRITAVLQEGPHAAQISSGYLAAVQSLGLDVDSGAPSVREHGDYEASIDYLAQAVEKRGVTAALVHSDEDAIVLVPKLQARGIRVPEDLALIAYDDEVAALADVPLTAVAPPKRSVGELAAKLLLQRLAERADGRSAAPRQHLELLPELRVRSSCGGEALTS</sequence>
<proteinExistence type="predicted"/>
<dbReference type="Gene3D" id="1.10.10.10">
    <property type="entry name" value="Winged helix-like DNA-binding domain superfamily/Winged helix DNA-binding domain"/>
    <property type="match status" value="1"/>
</dbReference>
<feature type="domain" description="HTH deoR-type" evidence="4">
    <location>
        <begin position="32"/>
        <end position="87"/>
    </location>
</feature>
<dbReference type="InterPro" id="IPR036388">
    <property type="entry name" value="WH-like_DNA-bd_sf"/>
</dbReference>
<accession>A0ABP9J278</accession>
<dbReference type="SUPFAM" id="SSF46785">
    <property type="entry name" value="Winged helix' DNA-binding domain"/>
    <property type="match status" value="1"/>
</dbReference>
<dbReference type="InterPro" id="IPR001034">
    <property type="entry name" value="DeoR_HTH"/>
</dbReference>
<dbReference type="PROSITE" id="PS00894">
    <property type="entry name" value="HTH_DEOR_1"/>
    <property type="match status" value="1"/>
</dbReference>
<keyword evidence="3" id="KW-0804">Transcription</keyword>
<dbReference type="Proteomes" id="UP001501759">
    <property type="component" value="Unassembled WGS sequence"/>
</dbReference>
<dbReference type="PROSITE" id="PS51000">
    <property type="entry name" value="HTH_DEOR_2"/>
    <property type="match status" value="1"/>
</dbReference>
<evidence type="ECO:0000256" key="1">
    <source>
        <dbReference type="ARBA" id="ARBA00023015"/>
    </source>
</evidence>
<dbReference type="InterPro" id="IPR036390">
    <property type="entry name" value="WH_DNA-bd_sf"/>
</dbReference>
<gene>
    <name evidence="5" type="ORF">GCM10023335_45870</name>
</gene>
<dbReference type="PANTHER" id="PTHR30146:SF155">
    <property type="entry name" value="ALANINE RACEMASE"/>
    <property type="match status" value="1"/>
</dbReference>
<dbReference type="EMBL" id="BAABKB010000016">
    <property type="protein sequence ID" value="GAA5018351.1"/>
    <property type="molecule type" value="Genomic_DNA"/>
</dbReference>
<dbReference type="InterPro" id="IPR046335">
    <property type="entry name" value="LacI/GalR-like_sensor"/>
</dbReference>
<evidence type="ECO:0000313" key="5">
    <source>
        <dbReference type="EMBL" id="GAA5018351.1"/>
    </source>
</evidence>
<reference evidence="6" key="1">
    <citation type="journal article" date="2019" name="Int. J. Syst. Evol. Microbiol.">
        <title>The Global Catalogue of Microorganisms (GCM) 10K type strain sequencing project: providing services to taxonomists for standard genome sequencing and annotation.</title>
        <authorList>
            <consortium name="The Broad Institute Genomics Platform"/>
            <consortium name="The Broad Institute Genome Sequencing Center for Infectious Disease"/>
            <person name="Wu L."/>
            <person name="Ma J."/>
        </authorList>
    </citation>
    <scope>NUCLEOTIDE SEQUENCE [LARGE SCALE GENOMIC DNA]</scope>
    <source>
        <strain evidence="6">JCM 18409</strain>
    </source>
</reference>
<dbReference type="SMART" id="SM00420">
    <property type="entry name" value="HTH_DEOR"/>
    <property type="match status" value="1"/>
</dbReference>
<evidence type="ECO:0000259" key="4">
    <source>
        <dbReference type="PROSITE" id="PS51000"/>
    </source>
</evidence>
<evidence type="ECO:0000256" key="3">
    <source>
        <dbReference type="ARBA" id="ARBA00023163"/>
    </source>
</evidence>
<dbReference type="Pfam" id="PF13377">
    <property type="entry name" value="Peripla_BP_3"/>
    <property type="match status" value="1"/>
</dbReference>
<evidence type="ECO:0000313" key="6">
    <source>
        <dbReference type="Proteomes" id="UP001501759"/>
    </source>
</evidence>